<proteinExistence type="predicted"/>
<reference evidence="2 3" key="1">
    <citation type="submission" date="2011-08" db="EMBL/GenBank/DDBJ databases">
        <title>The Genome Sequence of Oribacterium sp. ACB7.</title>
        <authorList>
            <consortium name="The Broad Institute Genome Sequencing Platform"/>
            <person name="Earl A."/>
            <person name="Ward D."/>
            <person name="Feldgarden M."/>
            <person name="Gevers D."/>
            <person name="Sizova M."/>
            <person name="Hazen A."/>
            <person name="Epstein S."/>
            <person name="Young S.K."/>
            <person name="Zeng Q."/>
            <person name="Gargeya S."/>
            <person name="Fitzgerald M."/>
            <person name="Haas B."/>
            <person name="Abouelleil A."/>
            <person name="Alvarado L."/>
            <person name="Arachchi H.M."/>
            <person name="Berlin A."/>
            <person name="Brown A."/>
            <person name="Chapman S.B."/>
            <person name="Chen Z."/>
            <person name="Dunbar C."/>
            <person name="Freedman E."/>
            <person name="Gearin G."/>
            <person name="Gellesch M."/>
            <person name="Goldberg J."/>
            <person name="Griggs A."/>
            <person name="Gujja S."/>
            <person name="Heiman D."/>
            <person name="Howarth C."/>
            <person name="Larson L."/>
            <person name="Lui A."/>
            <person name="MacDonald P.J.P."/>
            <person name="Montmayeur A."/>
            <person name="Murphy C."/>
            <person name="Neiman D."/>
            <person name="Pearson M."/>
            <person name="Priest M."/>
            <person name="Roberts A."/>
            <person name="Saif S."/>
            <person name="Shea T."/>
            <person name="Shenoy N."/>
            <person name="Sisk P."/>
            <person name="Stolte C."/>
            <person name="Sykes S."/>
            <person name="Wortman J."/>
            <person name="Nusbaum C."/>
            <person name="Birren B."/>
        </authorList>
    </citation>
    <scope>NUCLEOTIDE SEQUENCE [LARGE SCALE GENOMIC DNA]</scope>
    <source>
        <strain evidence="2 3">ACB7</strain>
    </source>
</reference>
<sequence length="551" mass="63040">MLVTAKGKTVEIEKGSRFQDLVPFFQEQEEYPLLLAKVGSRIFELHKKVPEEDFTVEWITIRDRIGMQSYQRSAVFMLLKAFFHHCKGIPGFNVTIDYTLGGGFYGYLSGGVKITTDLLSKVKATMEEYVKAEMPIMKRNISTGEARKLFHDLGMTSKEELFRFRMTSRVNIYSLGNFQDYFYGYMLLNTAYVTKFDLFPYGDGFILLLPKEDNPGELSEFHPMNKLYEVQKTSSNWAKEVGIKNIGELNRKIVSGDPDSLILMQEAFFEKQIGNMAMEIAKKNKRLVLIAGPSSSGKTSFAKRLGIQLSALGKKPHAISVDNYFVGRDQTPRDEEGNYDFESILNVDLPLFNKDMRALLSGERVELPRFNFLTGKREYKGDFLSLGADDILVIEGIHCLNDKMSESLPEDSKYRIYISALTPINIDEHNRIPTTDVRLLRRMVRDNRTRGYSAENTISMWKSVRRGEDQNIFPYQEKADVMVNSALIYELPVLKIFAEPLLFQIEEDSPCYQEAKRLLKFLDYVLALSPESIPHNSILREFIGGSCLHVG</sequence>
<dbReference type="Pfam" id="PF00485">
    <property type="entry name" value="PRK"/>
    <property type="match status" value="1"/>
</dbReference>
<dbReference type="InterPro" id="IPR018163">
    <property type="entry name" value="Thr/Ala-tRNA-synth_IIc_edit"/>
</dbReference>
<dbReference type="InterPro" id="IPR027417">
    <property type="entry name" value="P-loop_NTPase"/>
</dbReference>
<dbReference type="EMBL" id="AFZD01000016">
    <property type="protein sequence ID" value="EHL12299.1"/>
    <property type="molecule type" value="Genomic_DNA"/>
</dbReference>
<dbReference type="Gene3D" id="3.40.50.300">
    <property type="entry name" value="P-loop containing nucleotide triphosphate hydrolases"/>
    <property type="match status" value="1"/>
</dbReference>
<organism evidence="2 3">
    <name type="scientific">Oribacterium asaccharolyticum ACB7</name>
    <dbReference type="NCBI Taxonomy" id="796944"/>
    <lineage>
        <taxon>Bacteria</taxon>
        <taxon>Bacillati</taxon>
        <taxon>Bacillota</taxon>
        <taxon>Clostridia</taxon>
        <taxon>Lachnospirales</taxon>
        <taxon>Lachnospiraceae</taxon>
        <taxon>Oribacterium</taxon>
    </lineage>
</organism>
<dbReference type="AlphaFoldDB" id="G9WU96"/>
<protein>
    <recommendedName>
        <fullName evidence="1">Phosphoribulokinase/uridine kinase domain-containing protein</fullName>
    </recommendedName>
</protein>
<dbReference type="SUPFAM" id="SSF55186">
    <property type="entry name" value="ThrRS/AlaRS common domain"/>
    <property type="match status" value="1"/>
</dbReference>
<dbReference type="PATRIC" id="fig|796944.3.peg.1316"/>
<accession>G9WU96</accession>
<evidence type="ECO:0000259" key="1">
    <source>
        <dbReference type="Pfam" id="PF00485"/>
    </source>
</evidence>
<dbReference type="SUPFAM" id="SSF52540">
    <property type="entry name" value="P-loop containing nucleoside triphosphate hydrolases"/>
    <property type="match status" value="1"/>
</dbReference>
<evidence type="ECO:0000313" key="2">
    <source>
        <dbReference type="EMBL" id="EHL12299.1"/>
    </source>
</evidence>
<gene>
    <name evidence="2" type="ORF">HMPREF9624_00606</name>
</gene>
<dbReference type="InterPro" id="IPR006083">
    <property type="entry name" value="PRK/URK"/>
</dbReference>
<dbReference type="GO" id="GO:0016301">
    <property type="term" value="F:kinase activity"/>
    <property type="evidence" value="ECO:0007669"/>
    <property type="project" value="InterPro"/>
</dbReference>
<dbReference type="CDD" id="cd02028">
    <property type="entry name" value="UMPK_like"/>
    <property type="match status" value="1"/>
</dbReference>
<dbReference type="RefSeq" id="WP_009536488.1">
    <property type="nucleotide sequence ID" value="NZ_JH414504.1"/>
</dbReference>
<dbReference type="Proteomes" id="UP000003527">
    <property type="component" value="Unassembled WGS sequence"/>
</dbReference>
<dbReference type="GO" id="GO:0005524">
    <property type="term" value="F:ATP binding"/>
    <property type="evidence" value="ECO:0007669"/>
    <property type="project" value="InterPro"/>
</dbReference>
<evidence type="ECO:0000313" key="3">
    <source>
        <dbReference type="Proteomes" id="UP000003527"/>
    </source>
</evidence>
<dbReference type="PANTHER" id="PTHR10285">
    <property type="entry name" value="URIDINE KINASE"/>
    <property type="match status" value="1"/>
</dbReference>
<feature type="domain" description="Phosphoribulokinase/uridine kinase" evidence="1">
    <location>
        <begin position="290"/>
        <end position="485"/>
    </location>
</feature>
<comment type="caution">
    <text evidence="2">The sequence shown here is derived from an EMBL/GenBank/DDBJ whole genome shotgun (WGS) entry which is preliminary data.</text>
</comment>
<name>G9WU96_9FIRM</name>
<dbReference type="Gene3D" id="3.30.980.10">
    <property type="entry name" value="Threonyl-trna Synthetase, Chain A, domain 2"/>
    <property type="match status" value="1"/>
</dbReference>
<keyword evidence="3" id="KW-1185">Reference proteome</keyword>
<dbReference type="HOGENOM" id="CLU_023775_1_0_9"/>